<evidence type="ECO:0000313" key="3">
    <source>
        <dbReference type="Proteomes" id="UP000324897"/>
    </source>
</evidence>
<feature type="region of interest" description="Disordered" evidence="1">
    <location>
        <begin position="94"/>
        <end position="118"/>
    </location>
</feature>
<dbReference type="AlphaFoldDB" id="A0A5J9SS46"/>
<dbReference type="EMBL" id="RWGY01000382">
    <property type="protein sequence ID" value="TVU01833.1"/>
    <property type="molecule type" value="Genomic_DNA"/>
</dbReference>
<reference evidence="2 3" key="1">
    <citation type="journal article" date="2019" name="Sci. Rep.">
        <title>A high-quality genome of Eragrostis curvula grass provides insights into Poaceae evolution and supports new strategies to enhance forage quality.</title>
        <authorList>
            <person name="Carballo J."/>
            <person name="Santos B.A.C.M."/>
            <person name="Zappacosta D."/>
            <person name="Garbus I."/>
            <person name="Selva J.P."/>
            <person name="Gallo C.A."/>
            <person name="Diaz A."/>
            <person name="Albertini E."/>
            <person name="Caccamo M."/>
            <person name="Echenique V."/>
        </authorList>
    </citation>
    <scope>NUCLEOTIDE SEQUENCE [LARGE SCALE GENOMIC DNA]</scope>
    <source>
        <strain evidence="3">cv. Victoria</strain>
        <tissue evidence="2">Leaf</tissue>
    </source>
</reference>
<feature type="non-terminal residue" evidence="2">
    <location>
        <position position="1"/>
    </location>
</feature>
<protein>
    <submittedName>
        <fullName evidence="2">Uncharacterized protein</fullName>
    </submittedName>
</protein>
<name>A0A5J9SS46_9POAL</name>
<organism evidence="2 3">
    <name type="scientific">Eragrostis curvula</name>
    <name type="common">weeping love grass</name>
    <dbReference type="NCBI Taxonomy" id="38414"/>
    <lineage>
        <taxon>Eukaryota</taxon>
        <taxon>Viridiplantae</taxon>
        <taxon>Streptophyta</taxon>
        <taxon>Embryophyta</taxon>
        <taxon>Tracheophyta</taxon>
        <taxon>Spermatophyta</taxon>
        <taxon>Magnoliopsida</taxon>
        <taxon>Liliopsida</taxon>
        <taxon>Poales</taxon>
        <taxon>Poaceae</taxon>
        <taxon>PACMAD clade</taxon>
        <taxon>Chloridoideae</taxon>
        <taxon>Eragrostideae</taxon>
        <taxon>Eragrostidinae</taxon>
        <taxon>Eragrostis</taxon>
    </lineage>
</organism>
<keyword evidence="3" id="KW-1185">Reference proteome</keyword>
<evidence type="ECO:0000256" key="1">
    <source>
        <dbReference type="SAM" id="MobiDB-lite"/>
    </source>
</evidence>
<sequence>LHHDAVLFRSAKATHRIANRRLFTPVVCAVALAGAAPPPPHYKPGNVAHLQPKLPEPVPRLYFVADAVVVLLILRYDNSSGLLQVRRLCSSPSDPACSAPANHQGTHGSSSSAPDKGSSRPLPLYVLNVDDYIRVDLNFVQLFMHHQCGLLIKTVLESNPKSASGSAR</sequence>
<dbReference type="Gramene" id="TVU01833">
    <property type="protein sequence ID" value="TVU01833"/>
    <property type="gene ID" value="EJB05_52700"/>
</dbReference>
<dbReference type="Proteomes" id="UP000324897">
    <property type="component" value="Unassembled WGS sequence"/>
</dbReference>
<gene>
    <name evidence="2" type="ORF">EJB05_52700</name>
</gene>
<accession>A0A5J9SS46</accession>
<comment type="caution">
    <text evidence="2">The sequence shown here is derived from an EMBL/GenBank/DDBJ whole genome shotgun (WGS) entry which is preliminary data.</text>
</comment>
<evidence type="ECO:0000313" key="2">
    <source>
        <dbReference type="EMBL" id="TVU01833.1"/>
    </source>
</evidence>
<proteinExistence type="predicted"/>